<feature type="compositionally biased region" description="Basic and acidic residues" evidence="1">
    <location>
        <begin position="711"/>
        <end position="728"/>
    </location>
</feature>
<feature type="region of interest" description="Disordered" evidence="1">
    <location>
        <begin position="392"/>
        <end position="507"/>
    </location>
</feature>
<feature type="compositionally biased region" description="Basic and acidic residues" evidence="1">
    <location>
        <begin position="332"/>
        <end position="344"/>
    </location>
</feature>
<accession>A0A9N9PM54</accession>
<feature type="compositionally biased region" description="Polar residues" evidence="1">
    <location>
        <begin position="346"/>
        <end position="366"/>
    </location>
</feature>
<organism evidence="2 3">
    <name type="scientific">Hymenoscyphus fraxineus</name>
    <dbReference type="NCBI Taxonomy" id="746836"/>
    <lineage>
        <taxon>Eukaryota</taxon>
        <taxon>Fungi</taxon>
        <taxon>Dikarya</taxon>
        <taxon>Ascomycota</taxon>
        <taxon>Pezizomycotina</taxon>
        <taxon>Leotiomycetes</taxon>
        <taxon>Helotiales</taxon>
        <taxon>Helotiaceae</taxon>
        <taxon>Hymenoscyphus</taxon>
    </lineage>
</organism>
<dbReference type="OrthoDB" id="5229017at2759"/>
<dbReference type="Proteomes" id="UP000696280">
    <property type="component" value="Unassembled WGS sequence"/>
</dbReference>
<protein>
    <submittedName>
        <fullName evidence="2">Uncharacterized protein</fullName>
    </submittedName>
</protein>
<evidence type="ECO:0000256" key="1">
    <source>
        <dbReference type="SAM" id="MobiDB-lite"/>
    </source>
</evidence>
<dbReference type="EMBL" id="CAJVRL010000044">
    <property type="protein sequence ID" value="CAG8951951.1"/>
    <property type="molecule type" value="Genomic_DNA"/>
</dbReference>
<feature type="region of interest" description="Disordered" evidence="1">
    <location>
        <begin position="289"/>
        <end position="369"/>
    </location>
</feature>
<reference evidence="2" key="1">
    <citation type="submission" date="2021-07" db="EMBL/GenBank/DDBJ databases">
        <authorList>
            <person name="Durling M."/>
        </authorList>
    </citation>
    <scope>NUCLEOTIDE SEQUENCE</scope>
</reference>
<evidence type="ECO:0000313" key="3">
    <source>
        <dbReference type="Proteomes" id="UP000696280"/>
    </source>
</evidence>
<name>A0A9N9PM54_9HELO</name>
<feature type="compositionally biased region" description="Polar residues" evidence="1">
    <location>
        <begin position="699"/>
        <end position="710"/>
    </location>
</feature>
<feature type="compositionally biased region" description="Basic and acidic residues" evidence="1">
    <location>
        <begin position="27"/>
        <end position="37"/>
    </location>
</feature>
<evidence type="ECO:0000313" key="2">
    <source>
        <dbReference type="EMBL" id="CAG8951951.1"/>
    </source>
</evidence>
<proteinExistence type="predicted"/>
<sequence>MMASKESSNLHREVSPVRPLQLRKQSSQRDDPSERHIAYQARAGAHFPQPHQKDHEELENMAEYTPTLANNAYSALGDCVQTYFSGIVAKDSPKPEGSASTYSVSSDKARDRSDSSSAIMGDFVPVESQAWTLSLRPKKVIAPPEPSNQVAVHVNPYEFDPASPLIRESRQTRITDFIQRPGSSPASYSTPRMGHFKNSHSQEEQKTTRPRPSPLKAEEITGYELQRCPSTPELSSMDWVVEQPSPTLQRKAAEYRALVTPIENSPVRSTYGEYGTVWPPAVEKLHRGELVSGPSAARSSNRKVEGKRRTASPQRNDHSHGEYKSTSPVRRNTNEDNVHRDRQRSNGRASPQHFHQNHYNSQSTPTRGRRDILYESQATTLQGYTRAYLPTGTKAHSQVQQVSPKTSLYDRHQTSSPNKSPETVYERDEINGRYVGNATDSIIRSPSPDRSPKKRSRSPMKKLFGEKGFFGVTPDEATDINQNPKKLSINRSVSRSSDSRKKPGMMDKLKSKLGEIAEKADMTPKRVPRNIHDKNYHPPISLPPAEQARILMELELMIVHTANKFLMIQFSQGRLTVDSIKKTVDGWEAKGRPKVIEFMYDQATQRSLVTANLQEIRFYGERACNQLSISAMLYAWKGVATKMAIRTFCDADTVLKKLIFDIEQILELLGAVDSIMLRIQQLREKINLLIRVARESTNSGATSQGFTSSEGRSHPSYDSRRSGEKSLDDPYGGLKLVPDHYRED</sequence>
<feature type="region of interest" description="Disordered" evidence="1">
    <location>
        <begin position="699"/>
        <end position="744"/>
    </location>
</feature>
<feature type="region of interest" description="Disordered" evidence="1">
    <location>
        <begin position="179"/>
        <end position="233"/>
    </location>
</feature>
<feature type="compositionally biased region" description="Basic and acidic residues" evidence="1">
    <location>
        <begin position="497"/>
        <end position="507"/>
    </location>
</feature>
<feature type="region of interest" description="Disordered" evidence="1">
    <location>
        <begin position="90"/>
        <end position="120"/>
    </location>
</feature>
<dbReference type="AlphaFoldDB" id="A0A9N9PM54"/>
<feature type="compositionally biased region" description="Polar residues" evidence="1">
    <location>
        <begin position="394"/>
        <end position="406"/>
    </location>
</feature>
<keyword evidence="3" id="KW-1185">Reference proteome</keyword>
<gene>
    <name evidence="2" type="ORF">HYFRA_00005758</name>
</gene>
<feature type="region of interest" description="Disordered" evidence="1">
    <location>
        <begin position="1"/>
        <end position="60"/>
    </location>
</feature>
<comment type="caution">
    <text evidence="2">The sequence shown here is derived from an EMBL/GenBank/DDBJ whole genome shotgun (WGS) entry which is preliminary data.</text>
</comment>
<feature type="compositionally biased region" description="Polar residues" evidence="1">
    <location>
        <begin position="181"/>
        <end position="190"/>
    </location>
</feature>